<reference evidence="1" key="1">
    <citation type="submission" date="2016-10" db="EMBL/GenBank/DDBJ databases">
        <authorList>
            <person name="de Groot N.N."/>
        </authorList>
    </citation>
    <scope>NUCLEOTIDE SEQUENCE</scope>
</reference>
<evidence type="ECO:0000313" key="1">
    <source>
        <dbReference type="EMBL" id="SFV50524.1"/>
    </source>
</evidence>
<proteinExistence type="predicted"/>
<dbReference type="SUPFAM" id="SSF64182">
    <property type="entry name" value="DHH phosphoesterases"/>
    <property type="match status" value="1"/>
</dbReference>
<dbReference type="EMBL" id="FPHG01000001">
    <property type="protein sequence ID" value="SFV50524.1"/>
    <property type="molecule type" value="Genomic_DNA"/>
</dbReference>
<dbReference type="PANTHER" id="PTHR42146:SF1">
    <property type="entry name" value="OLIGORIBONUCLEASE NRNB"/>
    <property type="match status" value="1"/>
</dbReference>
<sequence length="346" mass="39641">MERIYHLSHIDLDGYGCQYLTTKVFEKIECYNANYGPEVKARLEEIIKKIEQDKFLYGTDIKPLILVTDLNLTTKEANWLEKEVIRIGSKLQLLDHHGTGANSAERFAWYKLDTTRCATLITYDWLREHYNFDKDGEYQKIVKTINAIDIWVSNDEQFEYGKVCLGMIAGAREINRTLFPLNDRNLKIHLIEKARMLADEDSANIALDNALHKTKKEFFIDKKDDTKDNLVATYVTNLLTTDKQRLTINYRGYKGVLGYNIGSSSLIGNSFLLANPDYDFYMDINFRGHFSLRGHDKMDVSQMASEIGNGGGHPNASGGKIDGYKDSFVYSKVKAFVQTYIDNITN</sequence>
<accession>A0A1W1BAG0</accession>
<dbReference type="PANTHER" id="PTHR42146">
    <property type="entry name" value="3',5'-CYCLIC-NUCLEOTIDE PHOSPHODIESTERASE"/>
    <property type="match status" value="1"/>
</dbReference>
<name>A0A1W1BAG0_9ZZZZ</name>
<dbReference type="InterPro" id="IPR052968">
    <property type="entry name" value="Nucleotide_metab_enz"/>
</dbReference>
<gene>
    <name evidence="1" type="ORF">MNB_SV-9-1296</name>
</gene>
<dbReference type="InterPro" id="IPR038763">
    <property type="entry name" value="DHH_sf"/>
</dbReference>
<organism evidence="1">
    <name type="scientific">hydrothermal vent metagenome</name>
    <dbReference type="NCBI Taxonomy" id="652676"/>
    <lineage>
        <taxon>unclassified sequences</taxon>
        <taxon>metagenomes</taxon>
        <taxon>ecological metagenomes</taxon>
    </lineage>
</organism>
<protein>
    <submittedName>
        <fullName evidence="1">3'-to-5' oligoribonuclease B, Bacillus type</fullName>
    </submittedName>
</protein>
<dbReference type="Gene3D" id="3.10.310.30">
    <property type="match status" value="1"/>
</dbReference>
<dbReference type="AlphaFoldDB" id="A0A1W1BAG0"/>